<name>A0LHA7_SYNFM</name>
<dbReference type="STRING" id="335543.Sfum_1116"/>
<dbReference type="HOGENOM" id="CLU_135509_0_0_7"/>
<dbReference type="OrthoDB" id="5396728at2"/>
<dbReference type="SUPFAM" id="SSF50475">
    <property type="entry name" value="FMN-binding split barrel"/>
    <property type="match status" value="1"/>
</dbReference>
<dbReference type="InParanoid" id="A0LHA7"/>
<sequence length="133" mass="14833">MDTKELKEYFEKASGHGILATADGDGLLNQAVFSRPHFMADGTVAFIMPHKLTHRNLQENSHAAYLFIETGSGYKGKRIYLTKVKEEQDTELLRTLRRRPHPSDRGGQDGPRFLVFFRVDMTLPLIGAGGSAA</sequence>
<dbReference type="eggNOG" id="COG0748">
    <property type="taxonomic scope" value="Bacteria"/>
</dbReference>
<gene>
    <name evidence="1" type="ordered locus">Sfum_1116</name>
</gene>
<proteinExistence type="predicted"/>
<evidence type="ECO:0000313" key="1">
    <source>
        <dbReference type="EMBL" id="ABK16809.1"/>
    </source>
</evidence>
<keyword evidence="2" id="KW-1185">Reference proteome</keyword>
<dbReference type="RefSeq" id="WP_011697980.1">
    <property type="nucleotide sequence ID" value="NC_008554.1"/>
</dbReference>
<dbReference type="AlphaFoldDB" id="A0LHA7"/>
<evidence type="ECO:0000313" key="2">
    <source>
        <dbReference type="Proteomes" id="UP000001784"/>
    </source>
</evidence>
<accession>A0LHA7</accession>
<dbReference type="InterPro" id="IPR012349">
    <property type="entry name" value="Split_barrel_FMN-bd"/>
</dbReference>
<protein>
    <submittedName>
        <fullName evidence="1">Pyridoxamine 5'-phosphate oxidase-related, FMN-binding</fullName>
    </submittedName>
</protein>
<organism evidence="1 2">
    <name type="scientific">Syntrophobacter fumaroxidans (strain DSM 10017 / MPOB)</name>
    <dbReference type="NCBI Taxonomy" id="335543"/>
    <lineage>
        <taxon>Bacteria</taxon>
        <taxon>Pseudomonadati</taxon>
        <taxon>Thermodesulfobacteriota</taxon>
        <taxon>Syntrophobacteria</taxon>
        <taxon>Syntrophobacterales</taxon>
        <taxon>Syntrophobacteraceae</taxon>
        <taxon>Syntrophobacter</taxon>
    </lineage>
</organism>
<dbReference type="Proteomes" id="UP000001784">
    <property type="component" value="Chromosome"/>
</dbReference>
<dbReference type="EMBL" id="CP000478">
    <property type="protein sequence ID" value="ABK16809.1"/>
    <property type="molecule type" value="Genomic_DNA"/>
</dbReference>
<dbReference type="KEGG" id="sfu:Sfum_1116"/>
<dbReference type="Gene3D" id="2.30.110.10">
    <property type="entry name" value="Electron Transport, Fmn-binding Protein, Chain A"/>
    <property type="match status" value="1"/>
</dbReference>
<reference evidence="1 2" key="1">
    <citation type="submission" date="2006-10" db="EMBL/GenBank/DDBJ databases">
        <title>Complete sequence of Syntrophobacter fumaroxidans MPOB.</title>
        <authorList>
            <consortium name="US DOE Joint Genome Institute"/>
            <person name="Copeland A."/>
            <person name="Lucas S."/>
            <person name="Lapidus A."/>
            <person name="Barry K."/>
            <person name="Detter J.C."/>
            <person name="Glavina del Rio T."/>
            <person name="Hammon N."/>
            <person name="Israni S."/>
            <person name="Pitluck S."/>
            <person name="Goltsman E.G."/>
            <person name="Martinez M."/>
            <person name="Schmutz J."/>
            <person name="Larimer F."/>
            <person name="Land M."/>
            <person name="Hauser L."/>
            <person name="Kyrpides N."/>
            <person name="Kim E."/>
            <person name="Boone D.R."/>
            <person name="Brockman F."/>
            <person name="Culley D."/>
            <person name="Ferry J."/>
            <person name="Gunsalus R."/>
            <person name="McInerney M.J."/>
            <person name="Morrison M."/>
            <person name="Plugge C."/>
            <person name="Rohlin L."/>
            <person name="Scholten J."/>
            <person name="Sieber J."/>
            <person name="Stams A.J.M."/>
            <person name="Worm P."/>
            <person name="Henstra A.M."/>
            <person name="Richardson P."/>
        </authorList>
    </citation>
    <scope>NUCLEOTIDE SEQUENCE [LARGE SCALE GENOMIC DNA]</scope>
    <source>
        <strain evidence="2">DSM 10017 / MPOB</strain>
    </source>
</reference>